<evidence type="ECO:0000313" key="6">
    <source>
        <dbReference type="Proteomes" id="UP000314980"/>
    </source>
</evidence>
<reference evidence="5" key="3">
    <citation type="submission" date="2025-09" db="UniProtKB">
        <authorList>
            <consortium name="Ensembl"/>
        </authorList>
    </citation>
    <scope>IDENTIFICATION</scope>
</reference>
<keyword evidence="6" id="KW-1185">Reference proteome</keyword>
<keyword evidence="3" id="KW-0812">Transmembrane</keyword>
<dbReference type="PANTHER" id="PTHR22803">
    <property type="entry name" value="MANNOSE, PHOSPHOLIPASE, LECTIN RECEPTOR RELATED"/>
    <property type="match status" value="1"/>
</dbReference>
<reference evidence="5" key="2">
    <citation type="submission" date="2025-08" db="UniProtKB">
        <authorList>
            <consortium name="Ensembl"/>
        </authorList>
    </citation>
    <scope>IDENTIFICATION</scope>
</reference>
<dbReference type="Gene3D" id="3.10.100.10">
    <property type="entry name" value="Mannose-Binding Protein A, subunit A"/>
    <property type="match status" value="2"/>
</dbReference>
<evidence type="ECO:0000256" key="1">
    <source>
        <dbReference type="ARBA" id="ARBA00023157"/>
    </source>
</evidence>
<keyword evidence="3" id="KW-0472">Membrane</keyword>
<keyword evidence="1" id="KW-1015">Disulfide bond</keyword>
<reference evidence="6" key="1">
    <citation type="submission" date="2015-09" db="EMBL/GenBank/DDBJ databases">
        <authorList>
            <person name="Sai Rama Sridatta P."/>
        </authorList>
    </citation>
    <scope>NUCLEOTIDE SEQUENCE [LARGE SCALE GENOMIC DNA]</scope>
</reference>
<dbReference type="InterPro" id="IPR016187">
    <property type="entry name" value="CTDL_fold"/>
</dbReference>
<name>A0A4W6DRH7_LATCA</name>
<dbReference type="InterPro" id="IPR050111">
    <property type="entry name" value="C-type_lectin/snaclec_domain"/>
</dbReference>
<dbReference type="PROSITE" id="PS00615">
    <property type="entry name" value="C_TYPE_LECTIN_1"/>
    <property type="match status" value="1"/>
</dbReference>
<proteinExistence type="predicted"/>
<accession>A0A4W6DRH7</accession>
<dbReference type="Gene3D" id="1.20.5.400">
    <property type="match status" value="1"/>
</dbReference>
<dbReference type="InParanoid" id="A0A4W6DRH7"/>
<dbReference type="SMART" id="SM00034">
    <property type="entry name" value="CLECT"/>
    <property type="match status" value="1"/>
</dbReference>
<protein>
    <recommendedName>
        <fullName evidence="4">C-type lectin domain-containing protein</fullName>
    </recommendedName>
</protein>
<sequence length="188" mass="22356">MVQIQTDYSNLTRERNELNNSYNNLTEKLEQLQTSYNNLTRERNELNNSYNILSLSSKDDPMRTSHLQHLFMILNTAAILYASVLTLLYKCHCGRWRSFGSKYYYISSEQKTWEESREDCRQKGTDLVIINMISALFSLHRYWLPSQPDNYREEDCAEMKVNVHRSLLKWNDIPCSQNNYWVCETVDV</sequence>
<keyword evidence="3" id="KW-1133">Transmembrane helix</keyword>
<dbReference type="Ensembl" id="ENSLCAT00010028111.1">
    <property type="protein sequence ID" value="ENSLCAP00010027512.1"/>
    <property type="gene ID" value="ENSLCAG00010012933.1"/>
</dbReference>
<dbReference type="Proteomes" id="UP000314980">
    <property type="component" value="Unassembled WGS sequence"/>
</dbReference>
<feature type="domain" description="C-type lectin" evidence="4">
    <location>
        <begin position="99"/>
        <end position="184"/>
    </location>
</feature>
<dbReference type="InterPro" id="IPR001304">
    <property type="entry name" value="C-type_lectin-like"/>
</dbReference>
<organism evidence="5 6">
    <name type="scientific">Lates calcarifer</name>
    <name type="common">Barramundi</name>
    <name type="synonym">Holocentrus calcarifer</name>
    <dbReference type="NCBI Taxonomy" id="8187"/>
    <lineage>
        <taxon>Eukaryota</taxon>
        <taxon>Metazoa</taxon>
        <taxon>Chordata</taxon>
        <taxon>Craniata</taxon>
        <taxon>Vertebrata</taxon>
        <taxon>Euteleostomi</taxon>
        <taxon>Actinopterygii</taxon>
        <taxon>Neopterygii</taxon>
        <taxon>Teleostei</taxon>
        <taxon>Neoteleostei</taxon>
        <taxon>Acanthomorphata</taxon>
        <taxon>Carangaria</taxon>
        <taxon>Carangaria incertae sedis</taxon>
        <taxon>Centropomidae</taxon>
        <taxon>Lates</taxon>
    </lineage>
</organism>
<dbReference type="InterPro" id="IPR016186">
    <property type="entry name" value="C-type_lectin-like/link_sf"/>
</dbReference>
<evidence type="ECO:0000256" key="2">
    <source>
        <dbReference type="SAM" id="Coils"/>
    </source>
</evidence>
<dbReference type="AlphaFoldDB" id="A0A4W6DRH7"/>
<feature type="transmembrane region" description="Helical" evidence="3">
    <location>
        <begin position="70"/>
        <end position="89"/>
    </location>
</feature>
<keyword evidence="2" id="KW-0175">Coiled coil</keyword>
<dbReference type="SUPFAM" id="SSF56436">
    <property type="entry name" value="C-type lectin-like"/>
    <property type="match status" value="1"/>
</dbReference>
<evidence type="ECO:0000313" key="5">
    <source>
        <dbReference type="Ensembl" id="ENSLCAP00010027512.1"/>
    </source>
</evidence>
<evidence type="ECO:0000256" key="3">
    <source>
        <dbReference type="SAM" id="Phobius"/>
    </source>
</evidence>
<dbReference type="Pfam" id="PF00059">
    <property type="entry name" value="Lectin_C"/>
    <property type="match status" value="1"/>
</dbReference>
<dbReference type="InterPro" id="IPR018378">
    <property type="entry name" value="C-type_lectin_CS"/>
</dbReference>
<dbReference type="GeneTree" id="ENSGT01150000290048"/>
<dbReference type="PROSITE" id="PS50041">
    <property type="entry name" value="C_TYPE_LECTIN_2"/>
    <property type="match status" value="1"/>
</dbReference>
<evidence type="ECO:0000259" key="4">
    <source>
        <dbReference type="PROSITE" id="PS50041"/>
    </source>
</evidence>
<feature type="coiled-coil region" evidence="2">
    <location>
        <begin position="1"/>
        <end position="56"/>
    </location>
</feature>